<dbReference type="OrthoDB" id="427442at2"/>
<dbReference type="Gene3D" id="1.10.10.10">
    <property type="entry name" value="Winged helix-like DNA-binding domain superfamily/Winged helix DNA-binding domain"/>
    <property type="match status" value="1"/>
</dbReference>
<organism evidence="1 2">
    <name type="scientific">Dulcicalothrix desertica PCC 7102</name>
    <dbReference type="NCBI Taxonomy" id="232991"/>
    <lineage>
        <taxon>Bacteria</taxon>
        <taxon>Bacillati</taxon>
        <taxon>Cyanobacteriota</taxon>
        <taxon>Cyanophyceae</taxon>
        <taxon>Nostocales</taxon>
        <taxon>Calotrichaceae</taxon>
        <taxon>Dulcicalothrix</taxon>
    </lineage>
</organism>
<evidence type="ECO:0000313" key="1">
    <source>
        <dbReference type="EMBL" id="RUT05998.1"/>
    </source>
</evidence>
<dbReference type="Pfam" id="PF04255">
    <property type="entry name" value="DUF433"/>
    <property type="match status" value="1"/>
</dbReference>
<dbReference type="InterPro" id="IPR009057">
    <property type="entry name" value="Homeodomain-like_sf"/>
</dbReference>
<protein>
    <recommendedName>
        <fullName evidence="3">DUF433 domain-containing protein</fullName>
    </recommendedName>
</protein>
<gene>
    <name evidence="1" type="ORF">DSM106972_032040</name>
</gene>
<dbReference type="AlphaFoldDB" id="A0A433VIR3"/>
<dbReference type="Proteomes" id="UP000271624">
    <property type="component" value="Unassembled WGS sequence"/>
</dbReference>
<dbReference type="EMBL" id="RSCL01000007">
    <property type="protein sequence ID" value="RUT05998.1"/>
    <property type="molecule type" value="Genomic_DNA"/>
</dbReference>
<comment type="caution">
    <text evidence="1">The sequence shown here is derived from an EMBL/GenBank/DDBJ whole genome shotgun (WGS) entry which is preliminary data.</text>
</comment>
<dbReference type="SUPFAM" id="SSF46689">
    <property type="entry name" value="Homeodomain-like"/>
    <property type="match status" value="1"/>
</dbReference>
<evidence type="ECO:0008006" key="3">
    <source>
        <dbReference type="Google" id="ProtNLM"/>
    </source>
</evidence>
<reference evidence="1" key="1">
    <citation type="submission" date="2018-12" db="EMBL/GenBank/DDBJ databases">
        <authorList>
            <person name="Will S."/>
            <person name="Neumann-Schaal M."/>
            <person name="Henke P."/>
        </authorList>
    </citation>
    <scope>NUCLEOTIDE SEQUENCE</scope>
    <source>
        <strain evidence="1">PCC 7102</strain>
    </source>
</reference>
<reference evidence="1" key="2">
    <citation type="journal article" date="2019" name="Genome Biol. Evol.">
        <title>Day and night: Metabolic profiles and evolutionary relationships of six axenic non-marine cyanobacteria.</title>
        <authorList>
            <person name="Will S.E."/>
            <person name="Henke P."/>
            <person name="Boedeker C."/>
            <person name="Huang S."/>
            <person name="Brinkmann H."/>
            <person name="Rohde M."/>
            <person name="Jarek M."/>
            <person name="Friedl T."/>
            <person name="Seufert S."/>
            <person name="Schumacher M."/>
            <person name="Overmann J."/>
            <person name="Neumann-Schaal M."/>
            <person name="Petersen J."/>
        </authorList>
    </citation>
    <scope>NUCLEOTIDE SEQUENCE [LARGE SCALE GENOMIC DNA]</scope>
    <source>
        <strain evidence="1">PCC 7102</strain>
    </source>
</reference>
<dbReference type="RefSeq" id="WP_127081690.1">
    <property type="nucleotide sequence ID" value="NZ_RSCL01000007.1"/>
</dbReference>
<evidence type="ECO:0000313" key="2">
    <source>
        <dbReference type="Proteomes" id="UP000271624"/>
    </source>
</evidence>
<proteinExistence type="predicted"/>
<name>A0A433VIR3_9CYAN</name>
<dbReference type="InterPro" id="IPR036388">
    <property type="entry name" value="WH-like_DNA-bd_sf"/>
</dbReference>
<sequence>MTLKELEKQLLALTTAEKAQAIQILVQSLTNMWQGIEKTPGVCGGDVCIQNTRIPVWSLVNDRNLGMSDAEILKAFPDLSAADLVNAWAYAHAYAAEIEQAIKENDEVMLEN</sequence>
<dbReference type="PANTHER" id="PTHR34849">
    <property type="entry name" value="SSL5025 PROTEIN"/>
    <property type="match status" value="1"/>
</dbReference>
<dbReference type="PANTHER" id="PTHR34849:SF4">
    <property type="entry name" value="SLR1209 PROTEIN"/>
    <property type="match status" value="1"/>
</dbReference>
<keyword evidence="2" id="KW-1185">Reference proteome</keyword>
<accession>A0A433VIR3</accession>
<dbReference type="InterPro" id="IPR007367">
    <property type="entry name" value="DUF433"/>
</dbReference>